<dbReference type="AlphaFoldDB" id="A0A4W5MI33"/>
<reference evidence="3" key="1">
    <citation type="submission" date="2018-06" db="EMBL/GenBank/DDBJ databases">
        <title>Genome assembly of Danube salmon.</title>
        <authorList>
            <person name="Macqueen D.J."/>
            <person name="Gundappa M.K."/>
        </authorList>
    </citation>
    <scope>NUCLEOTIDE SEQUENCE [LARGE SCALE GENOMIC DNA]</scope>
</reference>
<reference evidence="2" key="2">
    <citation type="submission" date="2025-08" db="UniProtKB">
        <authorList>
            <consortium name="Ensembl"/>
        </authorList>
    </citation>
    <scope>IDENTIFICATION</scope>
</reference>
<dbReference type="Ensembl" id="ENSHHUT00000038989.1">
    <property type="protein sequence ID" value="ENSHHUP00000037498.1"/>
    <property type="gene ID" value="ENSHHUG00000023475.1"/>
</dbReference>
<evidence type="ECO:0000313" key="2">
    <source>
        <dbReference type="Ensembl" id="ENSHHUP00000037498.1"/>
    </source>
</evidence>
<evidence type="ECO:0000256" key="1">
    <source>
        <dbReference type="SAM" id="MobiDB-lite"/>
    </source>
</evidence>
<organism evidence="2 3">
    <name type="scientific">Hucho hucho</name>
    <name type="common">huchen</name>
    <dbReference type="NCBI Taxonomy" id="62062"/>
    <lineage>
        <taxon>Eukaryota</taxon>
        <taxon>Metazoa</taxon>
        <taxon>Chordata</taxon>
        <taxon>Craniata</taxon>
        <taxon>Vertebrata</taxon>
        <taxon>Euteleostomi</taxon>
        <taxon>Actinopterygii</taxon>
        <taxon>Neopterygii</taxon>
        <taxon>Teleostei</taxon>
        <taxon>Protacanthopterygii</taxon>
        <taxon>Salmoniformes</taxon>
        <taxon>Salmonidae</taxon>
        <taxon>Salmoninae</taxon>
        <taxon>Hucho</taxon>
    </lineage>
</organism>
<feature type="compositionally biased region" description="Basic and acidic residues" evidence="1">
    <location>
        <begin position="97"/>
        <end position="108"/>
    </location>
</feature>
<protein>
    <submittedName>
        <fullName evidence="2">Uncharacterized protein</fullName>
    </submittedName>
</protein>
<proteinExistence type="predicted"/>
<evidence type="ECO:0000313" key="3">
    <source>
        <dbReference type="Proteomes" id="UP000314982"/>
    </source>
</evidence>
<accession>A0A4W5MI33</accession>
<sequence>MCLRWRSRASNTAIRDAMRLVTKQAVREARLKVIKQELLNSEKLKDNDKDLHPAVIKPHLKNILKYLIPPTLRGRPTQCQAGGGERSPNLTGSSRQPSREQQTKDFRSKNPLKSFCYTGVRSRGGKACKS</sequence>
<feature type="region of interest" description="Disordered" evidence="1">
    <location>
        <begin position="74"/>
        <end position="110"/>
    </location>
</feature>
<dbReference type="STRING" id="62062.ENSHHUP00000037498"/>
<reference evidence="2" key="3">
    <citation type="submission" date="2025-09" db="UniProtKB">
        <authorList>
            <consortium name="Ensembl"/>
        </authorList>
    </citation>
    <scope>IDENTIFICATION</scope>
</reference>
<name>A0A4W5MI33_9TELE</name>
<dbReference type="Proteomes" id="UP000314982">
    <property type="component" value="Unassembled WGS sequence"/>
</dbReference>
<keyword evidence="3" id="KW-1185">Reference proteome</keyword>